<keyword evidence="6" id="KW-1185">Reference proteome</keyword>
<dbReference type="Gene3D" id="2.60.40.10">
    <property type="entry name" value="Immunoglobulins"/>
    <property type="match status" value="5"/>
</dbReference>
<dbReference type="Gene3D" id="3.20.20.80">
    <property type="entry name" value="Glycosidases"/>
    <property type="match status" value="1"/>
</dbReference>
<feature type="domain" description="Fibronectin type-III" evidence="4">
    <location>
        <begin position="224"/>
        <end position="313"/>
    </location>
</feature>
<evidence type="ECO:0000256" key="1">
    <source>
        <dbReference type="ARBA" id="ARBA00010646"/>
    </source>
</evidence>
<reference evidence="5 6" key="1">
    <citation type="submission" date="2017-03" db="EMBL/GenBank/DDBJ databases">
        <title>Genome sequence of Clostridium oryzae DSM 28571.</title>
        <authorList>
            <person name="Poehlein A."/>
            <person name="Daniel R."/>
        </authorList>
    </citation>
    <scope>NUCLEOTIDE SEQUENCE [LARGE SCALE GENOMIC DNA]</scope>
    <source>
        <strain evidence="5 6">DSM 28571</strain>
    </source>
</reference>
<dbReference type="InterPro" id="IPR017853">
    <property type="entry name" value="GH"/>
</dbReference>
<dbReference type="Proteomes" id="UP000190080">
    <property type="component" value="Unassembled WGS sequence"/>
</dbReference>
<dbReference type="InterPro" id="IPR003343">
    <property type="entry name" value="Big_2"/>
</dbReference>
<dbReference type="SMART" id="SM00060">
    <property type="entry name" value="FN3"/>
    <property type="match status" value="5"/>
</dbReference>
<dbReference type="EC" id="3.2.1.91" evidence="5"/>
<organism evidence="5 6">
    <name type="scientific">Clostridium oryzae</name>
    <dbReference type="NCBI Taxonomy" id="1450648"/>
    <lineage>
        <taxon>Bacteria</taxon>
        <taxon>Bacillati</taxon>
        <taxon>Bacillota</taxon>
        <taxon>Clostridia</taxon>
        <taxon>Eubacteriales</taxon>
        <taxon>Clostridiaceae</taxon>
        <taxon>Clostridium</taxon>
    </lineage>
</organism>
<dbReference type="PANTHER" id="PTHR34135">
    <property type="entry name" value="LYSOZYME"/>
    <property type="match status" value="1"/>
</dbReference>
<evidence type="ECO:0000256" key="2">
    <source>
        <dbReference type="ARBA" id="ARBA00022801"/>
    </source>
</evidence>
<dbReference type="PROSITE" id="PS51904">
    <property type="entry name" value="GLYCOSYL_HYDROL_F25_2"/>
    <property type="match status" value="1"/>
</dbReference>
<dbReference type="PROSITE" id="PS50853">
    <property type="entry name" value="FN3"/>
    <property type="match status" value="5"/>
</dbReference>
<dbReference type="CDD" id="cd00063">
    <property type="entry name" value="FN3"/>
    <property type="match status" value="3"/>
</dbReference>
<dbReference type="CDD" id="cd06414">
    <property type="entry name" value="GH25_LytC-like"/>
    <property type="match status" value="1"/>
</dbReference>
<gene>
    <name evidence="5" type="primary">cbhB</name>
    <name evidence="5" type="ORF">CLORY_29460</name>
</gene>
<comment type="similarity">
    <text evidence="1">Belongs to the glycosyl hydrolase 25 family.</text>
</comment>
<accession>A0A1V4IKG8</accession>
<dbReference type="InterPro" id="IPR018077">
    <property type="entry name" value="Glyco_hydro_fam25_subgr"/>
</dbReference>
<dbReference type="STRING" id="1450648.CLORY_29460"/>
<dbReference type="GO" id="GO:0016052">
    <property type="term" value="P:carbohydrate catabolic process"/>
    <property type="evidence" value="ECO:0007669"/>
    <property type="project" value="TreeGrafter"/>
</dbReference>
<dbReference type="SUPFAM" id="SSF49373">
    <property type="entry name" value="Invasin/intimin cell-adhesion fragments"/>
    <property type="match status" value="1"/>
</dbReference>
<dbReference type="InterPro" id="IPR036116">
    <property type="entry name" value="FN3_sf"/>
</dbReference>
<keyword evidence="2 5" id="KW-0378">Hydrolase</keyword>
<comment type="caution">
    <text evidence="5">The sequence shown here is derived from an EMBL/GenBank/DDBJ whole genome shotgun (WGS) entry which is preliminary data.</text>
</comment>
<protein>
    <submittedName>
        <fullName evidence="5">Exoglucanase B</fullName>
        <ecNumber evidence="5">3.2.1.91</ecNumber>
    </submittedName>
</protein>
<dbReference type="SUPFAM" id="SSF51445">
    <property type="entry name" value="(Trans)glycosidases"/>
    <property type="match status" value="1"/>
</dbReference>
<dbReference type="InterPro" id="IPR002053">
    <property type="entry name" value="Glyco_hydro_25"/>
</dbReference>
<dbReference type="InterPro" id="IPR013783">
    <property type="entry name" value="Ig-like_fold"/>
</dbReference>
<dbReference type="PANTHER" id="PTHR34135:SF2">
    <property type="entry name" value="LYSOZYME"/>
    <property type="match status" value="1"/>
</dbReference>
<evidence type="ECO:0000259" key="4">
    <source>
        <dbReference type="PROSITE" id="PS50853"/>
    </source>
</evidence>
<evidence type="ECO:0000256" key="3">
    <source>
        <dbReference type="ARBA" id="ARBA00023295"/>
    </source>
</evidence>
<feature type="domain" description="Fibronectin type-III" evidence="4">
    <location>
        <begin position="407"/>
        <end position="499"/>
    </location>
</feature>
<sequence>MREKIKKLRTTCSIIILATFLFNFLEVSQVVSSKTVTLAAVTSVRAVSYSYNSTYISWKSVTGASGYKVYRATSSKGTYKYIATTKSKTYKNTGLTTGKTYYYKIRAYKTSGKTKIYGKYSSKVSAKPIPSPPTLVKASKASYNSINISWGGVSGANEYKLYRATSSKGSYKLIKTTKTKSYKNTGLNTGTTYYYKVKAYRNVGRSKVYSNYSSVVSSKPSLSTPTSVKAAVSSYNSVTVSWGGVSGANGYKLYRATSSKGSYALISTTTSKSYKNTGLTTGTSYYYKVKAYRNVDSSKVYSSYSSVVSSKPSLSTPTSVKATVSSYNSVTVSWGEVTGASGYEIYRTSSSSGTYTLVSTTTSKSYSDIGLSTGTSYYYKVRAYVDTENSKVYSSYSSVINTKPALPVPSVEASVSASHDDIDLSWNAISEVNGYEVYRASSSSGTYTLISDTSSTSYSDIGLTAGTTYYYKVRAYINTGDNKLYSSYSTVVSRTVSAINVTAVSLNKSTDTLVLGRTDTLTASITPTNATNQSVKWKSSNSTVVKVDSKGKLTTVSKGTATITVTTVDGNMTATCKITVSNANIKGIDVSKWQGTIKWSSVKSAGIKFAMIRSSYGSSSVDPMFSTNYAGAKANGIAVGAYHYSYANTVSKATTEVNSFIKQLKGKQFEYPVCVDMEDPSLSSLSKTTLTNIVLVYLNKLSEAGYYPMIYANKTWFTSKLDDSKLKSYDHWLAQWASSITYTGAVGIWQYSDAGSVSGISGKVDMDIAYVDYATKIKSLHLNGF</sequence>
<dbReference type="Pfam" id="PF02368">
    <property type="entry name" value="Big_2"/>
    <property type="match status" value="1"/>
</dbReference>
<keyword evidence="3 5" id="KW-0326">Glycosidase</keyword>
<dbReference type="InterPro" id="IPR003961">
    <property type="entry name" value="FN3_dom"/>
</dbReference>
<dbReference type="SMART" id="SM00635">
    <property type="entry name" value="BID_2"/>
    <property type="match status" value="1"/>
</dbReference>
<feature type="domain" description="Fibronectin type-III" evidence="4">
    <location>
        <begin position="40"/>
        <end position="131"/>
    </location>
</feature>
<dbReference type="GO" id="GO:0016162">
    <property type="term" value="F:cellulose 1,4-beta-cellobiosidase activity"/>
    <property type="evidence" value="ECO:0007669"/>
    <property type="project" value="UniProtKB-EC"/>
</dbReference>
<proteinExistence type="inferred from homology"/>
<dbReference type="Pfam" id="PF00041">
    <property type="entry name" value="fn3"/>
    <property type="match status" value="1"/>
</dbReference>
<dbReference type="SUPFAM" id="SSF49265">
    <property type="entry name" value="Fibronectin type III"/>
    <property type="match status" value="3"/>
</dbReference>
<name>A0A1V4IKG8_9CLOT</name>
<feature type="domain" description="Fibronectin type-III" evidence="4">
    <location>
        <begin position="132"/>
        <end position="221"/>
    </location>
</feature>
<dbReference type="InterPro" id="IPR008964">
    <property type="entry name" value="Invasin/intimin_cell_adhesion"/>
</dbReference>
<evidence type="ECO:0000313" key="5">
    <source>
        <dbReference type="EMBL" id="OPJ60225.1"/>
    </source>
</evidence>
<feature type="domain" description="Fibronectin type-III" evidence="4">
    <location>
        <begin position="316"/>
        <end position="405"/>
    </location>
</feature>
<dbReference type="AlphaFoldDB" id="A0A1V4IKG8"/>
<dbReference type="Pfam" id="PF01183">
    <property type="entry name" value="Glyco_hydro_25"/>
    <property type="match status" value="1"/>
</dbReference>
<dbReference type="GO" id="GO:0009253">
    <property type="term" value="P:peptidoglycan catabolic process"/>
    <property type="evidence" value="ECO:0007669"/>
    <property type="project" value="InterPro"/>
</dbReference>
<dbReference type="GO" id="GO:0016998">
    <property type="term" value="P:cell wall macromolecule catabolic process"/>
    <property type="evidence" value="ECO:0007669"/>
    <property type="project" value="InterPro"/>
</dbReference>
<evidence type="ECO:0000313" key="6">
    <source>
        <dbReference type="Proteomes" id="UP000190080"/>
    </source>
</evidence>
<dbReference type="Gene3D" id="2.60.40.1080">
    <property type="match status" value="1"/>
</dbReference>
<dbReference type="RefSeq" id="WP_169911642.1">
    <property type="nucleotide sequence ID" value="NZ_MZGV01000034.1"/>
</dbReference>
<dbReference type="SMART" id="SM00641">
    <property type="entry name" value="Glyco_25"/>
    <property type="match status" value="1"/>
</dbReference>
<dbReference type="GO" id="GO:0003796">
    <property type="term" value="F:lysozyme activity"/>
    <property type="evidence" value="ECO:0007669"/>
    <property type="project" value="InterPro"/>
</dbReference>
<dbReference type="EMBL" id="MZGV01000034">
    <property type="protein sequence ID" value="OPJ60225.1"/>
    <property type="molecule type" value="Genomic_DNA"/>
</dbReference>